<protein>
    <submittedName>
        <fullName evidence="2">Carbohydrate ABC transporter substrate-binding protein (CUT1 family)</fullName>
    </submittedName>
</protein>
<dbReference type="Gene3D" id="3.40.190.10">
    <property type="entry name" value="Periplasmic binding protein-like II"/>
    <property type="match status" value="1"/>
</dbReference>
<feature type="chain" id="PRO_5038884506" evidence="1">
    <location>
        <begin position="26"/>
        <end position="448"/>
    </location>
</feature>
<comment type="caution">
    <text evidence="2">The sequence shown here is derived from an EMBL/GenBank/DDBJ whole genome shotgun (WGS) entry which is preliminary data.</text>
</comment>
<dbReference type="PANTHER" id="PTHR43649">
    <property type="entry name" value="ARABINOSE-BINDING PROTEIN-RELATED"/>
    <property type="match status" value="1"/>
</dbReference>
<keyword evidence="1" id="KW-0732">Signal</keyword>
<evidence type="ECO:0000313" key="2">
    <source>
        <dbReference type="EMBL" id="TQJ10485.1"/>
    </source>
</evidence>
<name>A0A542E585_9MICO</name>
<feature type="signal peptide" evidence="1">
    <location>
        <begin position="1"/>
        <end position="25"/>
    </location>
</feature>
<dbReference type="PANTHER" id="PTHR43649:SF12">
    <property type="entry name" value="DIACETYLCHITOBIOSE BINDING PROTEIN DASA"/>
    <property type="match status" value="1"/>
</dbReference>
<accession>A0A542E585</accession>
<dbReference type="PROSITE" id="PS51257">
    <property type="entry name" value="PROKAR_LIPOPROTEIN"/>
    <property type="match status" value="1"/>
</dbReference>
<dbReference type="InterPro" id="IPR006059">
    <property type="entry name" value="SBP"/>
</dbReference>
<organism evidence="2 3">
    <name type="scientific">Lapillicoccus jejuensis</name>
    <dbReference type="NCBI Taxonomy" id="402171"/>
    <lineage>
        <taxon>Bacteria</taxon>
        <taxon>Bacillati</taxon>
        <taxon>Actinomycetota</taxon>
        <taxon>Actinomycetes</taxon>
        <taxon>Micrococcales</taxon>
        <taxon>Intrasporangiaceae</taxon>
        <taxon>Lapillicoccus</taxon>
    </lineage>
</organism>
<dbReference type="SUPFAM" id="SSF53850">
    <property type="entry name" value="Periplasmic binding protein-like II"/>
    <property type="match status" value="1"/>
</dbReference>
<evidence type="ECO:0000256" key="1">
    <source>
        <dbReference type="SAM" id="SignalP"/>
    </source>
</evidence>
<dbReference type="InterPro" id="IPR050490">
    <property type="entry name" value="Bact_solute-bd_prot1"/>
</dbReference>
<dbReference type="AlphaFoldDB" id="A0A542E585"/>
<dbReference type="Pfam" id="PF01547">
    <property type="entry name" value="SBP_bac_1"/>
    <property type="match status" value="1"/>
</dbReference>
<reference evidence="2 3" key="1">
    <citation type="submission" date="2019-06" db="EMBL/GenBank/DDBJ databases">
        <title>Sequencing the genomes of 1000 actinobacteria strains.</title>
        <authorList>
            <person name="Klenk H.-P."/>
        </authorList>
    </citation>
    <scope>NUCLEOTIDE SEQUENCE [LARGE SCALE GENOMIC DNA]</scope>
    <source>
        <strain evidence="2 3">DSM 18607</strain>
    </source>
</reference>
<dbReference type="Proteomes" id="UP000317893">
    <property type="component" value="Unassembled WGS sequence"/>
</dbReference>
<evidence type="ECO:0000313" key="3">
    <source>
        <dbReference type="Proteomes" id="UP000317893"/>
    </source>
</evidence>
<gene>
    <name evidence="2" type="ORF">FB458_3609</name>
</gene>
<proteinExistence type="predicted"/>
<dbReference type="RefSeq" id="WP_141849703.1">
    <property type="nucleotide sequence ID" value="NZ_BAAAPR010000012.1"/>
</dbReference>
<dbReference type="EMBL" id="VFMN01000001">
    <property type="protein sequence ID" value="TQJ10485.1"/>
    <property type="molecule type" value="Genomic_DNA"/>
</dbReference>
<sequence>MRFSRPLVPVVAAAALAMVSLTACGGGSSSGSGGGGGKLDVFLASQPNYPTQFQQWSSDVKAKFKAATGADLTIETFSSAADETTKIQASVVSGNGPDVYQLGTTFTPVAYGTKAFHTLTDADWQKVGGKDQYMPESLGMSGPDSSTQIGIPVAIRPFGMVYNTEMFKAAGITSPPTTWDDLVAAGKKLTTGDQYGLAIGYADSYDPWKFIWSLTEQQGGSFVSKDLKTAQLNSPQVKTAVADYFGMLTKDKVVDPKSVGWKDADALTAFATGKAAVFPMATATSIPTLEKSSVKGKYAFAPLPDVPFGATSRPSGAPAAQTIVSGDNIAIASYTKNLDLALAYVKIVSSPEMQQKQYEYFGNLPSNQSAFQKVADSNPLLAPFIDAEKGATPTAFTGGWADIQNGLTNVVVQSLPSLQSGAVDGSATASLLEAANTKAQSSLTRAAR</sequence>
<dbReference type="OrthoDB" id="2507686at2"/>
<keyword evidence="3" id="KW-1185">Reference proteome</keyword>